<dbReference type="AlphaFoldDB" id="A0A6A4ZJB8"/>
<reference evidence="1" key="1">
    <citation type="submission" date="2019-06" db="EMBL/GenBank/DDBJ databases">
        <title>Genomics analysis of Aphanomyces spp. identifies a new class of oomycete effector associated with host adaptation.</title>
        <authorList>
            <person name="Gaulin E."/>
        </authorList>
    </citation>
    <scope>NUCLEOTIDE SEQUENCE</scope>
    <source>
        <strain evidence="1">CBS 578.67</strain>
    </source>
</reference>
<sequence>MAPPRVIADWAPPNIFNYLQLVECHMESITWPQTNKVRSFAVHATIPVGEPLPAPTFVKRMRIQHQQLQWHPDNMTLPQIVAVLSTIDDSTLLTPQDAGKL</sequence>
<proteinExistence type="predicted"/>
<name>A0A6A4ZJB8_9STRA</name>
<dbReference type="EMBL" id="VJMH01001592">
    <property type="protein sequence ID" value="KAF0711473.1"/>
    <property type="molecule type" value="Genomic_DNA"/>
</dbReference>
<feature type="non-terminal residue" evidence="1">
    <location>
        <position position="101"/>
    </location>
</feature>
<comment type="caution">
    <text evidence="1">The sequence shown here is derived from an EMBL/GenBank/DDBJ whole genome shotgun (WGS) entry which is preliminary data.</text>
</comment>
<gene>
    <name evidence="1" type="ORF">As57867_005243</name>
</gene>
<protein>
    <submittedName>
        <fullName evidence="1">Uncharacterized protein</fullName>
    </submittedName>
</protein>
<accession>A0A6A4ZJB8</accession>
<organism evidence="1">
    <name type="scientific">Aphanomyces stellatus</name>
    <dbReference type="NCBI Taxonomy" id="120398"/>
    <lineage>
        <taxon>Eukaryota</taxon>
        <taxon>Sar</taxon>
        <taxon>Stramenopiles</taxon>
        <taxon>Oomycota</taxon>
        <taxon>Saprolegniomycetes</taxon>
        <taxon>Saprolegniales</taxon>
        <taxon>Verrucalvaceae</taxon>
        <taxon>Aphanomyces</taxon>
    </lineage>
</organism>
<evidence type="ECO:0000313" key="1">
    <source>
        <dbReference type="EMBL" id="KAF0711473.1"/>
    </source>
</evidence>